<comment type="catalytic activity">
    <reaction evidence="1">
        <text>a 3-(acyloxy)acyl derivative of bacterial toxin + H2O = a 3-hydroxyacyl derivative of bacterial toxin + a fatty acid + H(+)</text>
        <dbReference type="Rhea" id="RHEA:12032"/>
        <dbReference type="ChEBI" id="CHEBI:15377"/>
        <dbReference type="ChEBI" id="CHEBI:15378"/>
        <dbReference type="ChEBI" id="CHEBI:28868"/>
        <dbReference type="ChEBI" id="CHEBI:136853"/>
        <dbReference type="ChEBI" id="CHEBI:140675"/>
        <dbReference type="EC" id="3.1.1.77"/>
    </reaction>
</comment>
<dbReference type="Pfam" id="PF09411">
    <property type="entry name" value="PagL"/>
    <property type="match status" value="1"/>
</dbReference>
<evidence type="ECO:0000256" key="3">
    <source>
        <dbReference type="PIRSR" id="PIRSR029681-2"/>
    </source>
</evidence>
<proteinExistence type="inferred from homology"/>
<dbReference type="EMBL" id="JACNEP010000014">
    <property type="protein sequence ID" value="MBC3767192.1"/>
    <property type="molecule type" value="Genomic_DNA"/>
</dbReference>
<accession>A0A8J6IWY2</accession>
<keyword evidence="4" id="KW-0732">Signal</keyword>
<dbReference type="GO" id="GO:0009279">
    <property type="term" value="C:cell outer membrane"/>
    <property type="evidence" value="ECO:0007669"/>
    <property type="project" value="UniProtKB-SubCell"/>
</dbReference>
<feature type="active site" description="Charge relay system" evidence="2">
    <location>
        <position position="164"/>
    </location>
</feature>
<organism evidence="5 6">
    <name type="scientific">Neptunicella marina</name>
    <dbReference type="NCBI Taxonomy" id="2125989"/>
    <lineage>
        <taxon>Bacteria</taxon>
        <taxon>Pseudomonadati</taxon>
        <taxon>Pseudomonadota</taxon>
        <taxon>Gammaproteobacteria</taxon>
        <taxon>Alteromonadales</taxon>
        <taxon>Alteromonadaceae</taxon>
        <taxon>Neptunicella</taxon>
    </lineage>
</organism>
<evidence type="ECO:0000256" key="4">
    <source>
        <dbReference type="SAM" id="SignalP"/>
    </source>
</evidence>
<gene>
    <name evidence="5" type="ORF">H8B19_15025</name>
</gene>
<dbReference type="PIRSF" id="PIRSF029681">
    <property type="entry name" value="PagL"/>
    <property type="match status" value="1"/>
</dbReference>
<reference evidence="5" key="1">
    <citation type="journal article" date="2018" name="Int. J. Syst. Evol. Microbiol.">
        <title>Neptunicella marina gen. nov., sp. nov., isolated from surface seawater.</title>
        <authorList>
            <person name="Liu X."/>
            <person name="Lai Q."/>
            <person name="Du Y."/>
            <person name="Zhang X."/>
            <person name="Liu Z."/>
            <person name="Sun F."/>
            <person name="Shao Z."/>
        </authorList>
    </citation>
    <scope>NUCLEOTIDE SEQUENCE</scope>
    <source>
        <strain evidence="5">S27-2</strain>
    </source>
</reference>
<reference evidence="5" key="2">
    <citation type="submission" date="2020-08" db="EMBL/GenBank/DDBJ databases">
        <authorList>
            <person name="Lai Q."/>
        </authorList>
    </citation>
    <scope>NUCLEOTIDE SEQUENCE</scope>
    <source>
        <strain evidence="5">S27-2</strain>
    </source>
</reference>
<evidence type="ECO:0000313" key="5">
    <source>
        <dbReference type="EMBL" id="MBC3767192.1"/>
    </source>
</evidence>
<feature type="active site" description="Charge relay system" evidence="2">
    <location>
        <position position="150"/>
    </location>
</feature>
<keyword evidence="1 5" id="KW-0378">Hydrolase</keyword>
<evidence type="ECO:0000313" key="6">
    <source>
        <dbReference type="Proteomes" id="UP000601768"/>
    </source>
</evidence>
<feature type="chain" id="PRO_5035251046" description="Lipid A deacylase" evidence="4">
    <location>
        <begin position="20"/>
        <end position="174"/>
    </location>
</feature>
<protein>
    <recommendedName>
        <fullName evidence="1">Lipid A deacylase</fullName>
        <ecNumber evidence="1">3.1.1.77</ecNumber>
    </recommendedName>
    <alternativeName>
        <fullName evidence="1">LPS 3-O-deacylase</fullName>
    </alternativeName>
    <alternativeName>
        <fullName evidence="1">Outer membrane enzyme</fullName>
    </alternativeName>
</protein>
<feature type="site" description="Critical for activity" evidence="3">
    <location>
        <position position="153"/>
    </location>
</feature>
<dbReference type="Gene3D" id="2.40.160.20">
    <property type="match status" value="1"/>
</dbReference>
<comment type="similarity">
    <text evidence="1">Belongs to the PagL family.</text>
</comment>
<dbReference type="InterPro" id="IPR018550">
    <property type="entry name" value="Lipid-A_deacylase-rel"/>
</dbReference>
<keyword evidence="1" id="KW-0998">Cell outer membrane</keyword>
<keyword evidence="6" id="KW-1185">Reference proteome</keyword>
<dbReference type="Proteomes" id="UP000601768">
    <property type="component" value="Unassembled WGS sequence"/>
</dbReference>
<dbReference type="AlphaFoldDB" id="A0A8J6IWY2"/>
<comment type="subcellular location">
    <subcellularLocation>
        <location evidence="1">Cell outer membrane</location>
        <topology evidence="1">Multi-pass membrane protein</topology>
    </subcellularLocation>
</comment>
<name>A0A8J6IWY2_9ALTE</name>
<sequence length="174" mass="19912">MLLVMITLINVLLVWQAKAAGHAVAIDYIHGEGGVDGIKLAYQRHSDVLQRFSPLLDLYFESSVNFWQYGDNNQHDTNFVLAISPVIQYEVSRWNHNPVLVEFGIGVSLLDDTQFAGKNVSTHYQFEDRLGIVYRFGQAQQYRVALRYLHYSNAGFKRPNPGLDFVSLSFSRHF</sequence>
<comment type="caution">
    <text evidence="5">The sequence shown here is derived from an EMBL/GenBank/DDBJ whole genome shotgun (WGS) entry which is preliminary data.</text>
</comment>
<evidence type="ECO:0000256" key="1">
    <source>
        <dbReference type="PIRNR" id="PIRNR029681"/>
    </source>
</evidence>
<dbReference type="GO" id="GO:0050528">
    <property type="term" value="F:acyloxyacyl hydrolase activity"/>
    <property type="evidence" value="ECO:0007669"/>
    <property type="project" value="UniProtKB-EC"/>
</dbReference>
<dbReference type="EC" id="3.1.1.77" evidence="1"/>
<feature type="signal peptide" evidence="4">
    <location>
        <begin position="1"/>
        <end position="19"/>
    </location>
</feature>
<feature type="active site" description="Charge relay system" evidence="2">
    <location>
        <position position="152"/>
    </location>
</feature>
<evidence type="ECO:0000256" key="2">
    <source>
        <dbReference type="PIRSR" id="PIRSR029681-1"/>
    </source>
</evidence>
<comment type="function">
    <text evidence="1">Has lipid A 3-O-deacylase activity. Hydrolyzes the ester bond at the 3 position of lipid A, a bioactive component of lipopolysaccharide (LPS), thereby releasing the primary fatty acyl moiety.</text>
</comment>
<keyword evidence="1" id="KW-0472">Membrane</keyword>
<comment type="subunit">
    <text evidence="1">Homodimer.</text>
</comment>